<dbReference type="SMART" id="SM00028">
    <property type="entry name" value="TPR"/>
    <property type="match status" value="2"/>
</dbReference>
<organism evidence="5 6">
    <name type="scientific">Basidiobolus ranarum</name>
    <dbReference type="NCBI Taxonomy" id="34480"/>
    <lineage>
        <taxon>Eukaryota</taxon>
        <taxon>Fungi</taxon>
        <taxon>Fungi incertae sedis</taxon>
        <taxon>Zoopagomycota</taxon>
        <taxon>Entomophthoromycotina</taxon>
        <taxon>Basidiobolomycetes</taxon>
        <taxon>Basidiobolales</taxon>
        <taxon>Basidiobolaceae</taxon>
        <taxon>Basidiobolus</taxon>
    </lineage>
</organism>
<feature type="compositionally biased region" description="Basic and acidic residues" evidence="4">
    <location>
        <begin position="291"/>
        <end position="305"/>
    </location>
</feature>
<dbReference type="InterPro" id="IPR013105">
    <property type="entry name" value="TPR_2"/>
</dbReference>
<dbReference type="InterPro" id="IPR039190">
    <property type="entry name" value="TTC14"/>
</dbReference>
<evidence type="ECO:0000313" key="5">
    <source>
        <dbReference type="EMBL" id="KAK9767887.1"/>
    </source>
</evidence>
<dbReference type="InterPro" id="IPR019734">
    <property type="entry name" value="TPR_rpt"/>
</dbReference>
<feature type="region of interest" description="Disordered" evidence="4">
    <location>
        <begin position="226"/>
        <end position="429"/>
    </location>
</feature>
<dbReference type="Pfam" id="PF07719">
    <property type="entry name" value="TPR_2"/>
    <property type="match status" value="1"/>
</dbReference>
<reference evidence="5 6" key="1">
    <citation type="submission" date="2023-04" db="EMBL/GenBank/DDBJ databases">
        <title>Genome of Basidiobolus ranarum AG-B5.</title>
        <authorList>
            <person name="Stajich J.E."/>
            <person name="Carter-House D."/>
            <person name="Gryganskyi A."/>
        </authorList>
    </citation>
    <scope>NUCLEOTIDE SEQUENCE [LARGE SCALE GENOMIC DNA]</scope>
    <source>
        <strain evidence="5 6">AG-B5</strain>
    </source>
</reference>
<evidence type="ECO:0000256" key="2">
    <source>
        <dbReference type="ARBA" id="ARBA00022803"/>
    </source>
</evidence>
<feature type="compositionally biased region" description="Basic and acidic residues" evidence="4">
    <location>
        <begin position="357"/>
        <end position="387"/>
    </location>
</feature>
<dbReference type="Gene3D" id="1.25.40.10">
    <property type="entry name" value="Tetratricopeptide repeat domain"/>
    <property type="match status" value="1"/>
</dbReference>
<dbReference type="PANTHER" id="PTHR23184:SF9">
    <property type="entry name" value="TETRATRICOPEPTIDE REPEAT PROTEIN 14"/>
    <property type="match status" value="1"/>
</dbReference>
<name>A0ABR2X2J5_9FUNG</name>
<feature type="compositionally biased region" description="Polar residues" evidence="4">
    <location>
        <begin position="388"/>
        <end position="399"/>
    </location>
</feature>
<dbReference type="PROSITE" id="PS50005">
    <property type="entry name" value="TPR"/>
    <property type="match status" value="1"/>
</dbReference>
<accession>A0ABR2X2J5</accession>
<proteinExistence type="predicted"/>
<dbReference type="PANTHER" id="PTHR23184">
    <property type="entry name" value="TETRATRICOPEPTIDE REPEAT PROTEIN 14"/>
    <property type="match status" value="1"/>
</dbReference>
<dbReference type="PROSITE" id="PS50293">
    <property type="entry name" value="TPR_REGION"/>
    <property type="match status" value="1"/>
</dbReference>
<evidence type="ECO:0000256" key="4">
    <source>
        <dbReference type="SAM" id="MobiDB-lite"/>
    </source>
</evidence>
<keyword evidence="6" id="KW-1185">Reference proteome</keyword>
<protein>
    <submittedName>
        <fullName evidence="5">Uncharacterized protein</fullName>
    </submittedName>
</protein>
<evidence type="ECO:0000256" key="1">
    <source>
        <dbReference type="ARBA" id="ARBA00022737"/>
    </source>
</evidence>
<feature type="compositionally biased region" description="Basic residues" evidence="4">
    <location>
        <begin position="404"/>
        <end position="414"/>
    </location>
</feature>
<feature type="repeat" description="TPR" evidence="3">
    <location>
        <begin position="168"/>
        <end position="201"/>
    </location>
</feature>
<dbReference type="SUPFAM" id="SSF48452">
    <property type="entry name" value="TPR-like"/>
    <property type="match status" value="1"/>
</dbReference>
<dbReference type="EMBL" id="JASJQH010000047">
    <property type="protein sequence ID" value="KAK9767887.1"/>
    <property type="molecule type" value="Genomic_DNA"/>
</dbReference>
<evidence type="ECO:0000256" key="3">
    <source>
        <dbReference type="PROSITE-ProRule" id="PRU00339"/>
    </source>
</evidence>
<keyword evidence="1" id="KW-0677">Repeat</keyword>
<dbReference type="Proteomes" id="UP001479436">
    <property type="component" value="Unassembled WGS sequence"/>
</dbReference>
<feature type="compositionally biased region" description="Basic residues" evidence="4">
    <location>
        <begin position="310"/>
        <end position="323"/>
    </location>
</feature>
<dbReference type="InterPro" id="IPR011990">
    <property type="entry name" value="TPR-like_helical_dom_sf"/>
</dbReference>
<keyword evidence="2 3" id="KW-0802">TPR repeat</keyword>
<comment type="caution">
    <text evidence="5">The sequence shown here is derived from an EMBL/GenBank/DDBJ whole genome shotgun (WGS) entry which is preliminary data.</text>
</comment>
<sequence length="429" mass="50257">MLDPTESPSLNNVNQPVEQPLPFETLLENFRTSSKIQTKLVALLGTDINKIESFNIPPPPKTTLETRVWRGFLERNVEIKNPEYNELVIRKFQINPYIGVLDETEKTLTDRIINDIPSNEDYLLLREFQNQEWAVDTVATGVKLAKDGKYHEAIKQYDHALEIYGKCKEAYIARGAALANTGAYYKAVDEFKKALEIDPEHTNARAYLEATLDKIKVECLTRTESIQEENSQQKRSNDPDQEEAEYGDNSSKKKHKKDKSRKKKKKKSRRHSRRHDSDDSDDCSEYSYRSRSPDGRSRSRSRSVESRSSGHSHRRRSRKGKEHRRADQRSHSQRNRSRSPEVEHSTYSHSEVSQHIVPDKQSEWQHYGPEKIDLELVDSRQSKEDNSSQHNSAYNYHSPDSSSRRRSRHHRERSRSRSRDYRRDRHSRR</sequence>
<gene>
    <name evidence="5" type="ORF">K7432_001911</name>
</gene>
<evidence type="ECO:0000313" key="6">
    <source>
        <dbReference type="Proteomes" id="UP001479436"/>
    </source>
</evidence>
<feature type="compositionally biased region" description="Basic residues" evidence="4">
    <location>
        <begin position="252"/>
        <end position="274"/>
    </location>
</feature>